<dbReference type="Gene3D" id="2.30.42.10">
    <property type="match status" value="1"/>
</dbReference>
<gene>
    <name evidence="7" type="ordered locus">Acel_1593</name>
</gene>
<dbReference type="MEROPS" id="S01.494"/>
<evidence type="ECO:0000313" key="7">
    <source>
        <dbReference type="EMBL" id="ABK53365.1"/>
    </source>
</evidence>
<evidence type="ECO:0000256" key="5">
    <source>
        <dbReference type="SAM" id="Phobius"/>
    </source>
</evidence>
<evidence type="ECO:0000259" key="6">
    <source>
        <dbReference type="PROSITE" id="PS50106"/>
    </source>
</evidence>
<feature type="transmembrane region" description="Helical" evidence="5">
    <location>
        <begin position="139"/>
        <end position="166"/>
    </location>
</feature>
<protein>
    <submittedName>
        <fullName evidence="7">Peptidase S1 and S6, chymotrypsin/Hap</fullName>
    </submittedName>
</protein>
<proteinExistence type="inferred from homology"/>
<dbReference type="GO" id="GO:0006508">
    <property type="term" value="P:proteolysis"/>
    <property type="evidence" value="ECO:0007669"/>
    <property type="project" value="UniProtKB-KW"/>
</dbReference>
<dbReference type="InterPro" id="IPR051201">
    <property type="entry name" value="Chloro_Bact_Ser_Proteases"/>
</dbReference>
<dbReference type="OrthoDB" id="9758917at2"/>
<dbReference type="PRINTS" id="PR00834">
    <property type="entry name" value="PROTEASES2C"/>
</dbReference>
<keyword evidence="5" id="KW-1133">Transmembrane helix</keyword>
<evidence type="ECO:0000256" key="1">
    <source>
        <dbReference type="ARBA" id="ARBA00010541"/>
    </source>
</evidence>
<dbReference type="eggNOG" id="COG0265">
    <property type="taxonomic scope" value="Bacteria"/>
</dbReference>
<dbReference type="Pfam" id="PF13365">
    <property type="entry name" value="Trypsin_2"/>
    <property type="match status" value="1"/>
</dbReference>
<dbReference type="Pfam" id="PF13180">
    <property type="entry name" value="PDZ_2"/>
    <property type="match status" value="1"/>
</dbReference>
<dbReference type="STRING" id="351607.Acel_1593"/>
<dbReference type="InterPro" id="IPR036034">
    <property type="entry name" value="PDZ_sf"/>
</dbReference>
<keyword evidence="5" id="KW-0812">Transmembrane</keyword>
<dbReference type="InterPro" id="IPR001940">
    <property type="entry name" value="Peptidase_S1C"/>
</dbReference>
<feature type="region of interest" description="Disordered" evidence="4">
    <location>
        <begin position="1"/>
        <end position="135"/>
    </location>
</feature>
<dbReference type="InParanoid" id="A0LVA5"/>
<evidence type="ECO:0000256" key="4">
    <source>
        <dbReference type="SAM" id="MobiDB-lite"/>
    </source>
</evidence>
<name>A0LVA5_ACIC1</name>
<dbReference type="Proteomes" id="UP000008221">
    <property type="component" value="Chromosome"/>
</dbReference>
<dbReference type="SUPFAM" id="SSF50156">
    <property type="entry name" value="PDZ domain-like"/>
    <property type="match status" value="1"/>
</dbReference>
<feature type="compositionally biased region" description="Low complexity" evidence="4">
    <location>
        <begin position="169"/>
        <end position="192"/>
    </location>
</feature>
<dbReference type="Gene3D" id="2.40.10.10">
    <property type="entry name" value="Trypsin-like serine proteases"/>
    <property type="match status" value="2"/>
</dbReference>
<feature type="compositionally biased region" description="Low complexity" evidence="4">
    <location>
        <begin position="71"/>
        <end position="85"/>
    </location>
</feature>
<evidence type="ECO:0000256" key="3">
    <source>
        <dbReference type="ARBA" id="ARBA00022801"/>
    </source>
</evidence>
<dbReference type="PROSITE" id="PS50106">
    <property type="entry name" value="PDZ"/>
    <property type="match status" value="1"/>
</dbReference>
<keyword evidence="5" id="KW-0472">Membrane</keyword>
<comment type="similarity">
    <text evidence="1">Belongs to the peptidase S1C family.</text>
</comment>
<dbReference type="SUPFAM" id="SSF50494">
    <property type="entry name" value="Trypsin-like serine proteases"/>
    <property type="match status" value="1"/>
</dbReference>
<dbReference type="PANTHER" id="PTHR43343">
    <property type="entry name" value="PEPTIDASE S12"/>
    <property type="match status" value="1"/>
</dbReference>
<feature type="compositionally biased region" description="Low complexity" evidence="4">
    <location>
        <begin position="116"/>
        <end position="126"/>
    </location>
</feature>
<evidence type="ECO:0000313" key="8">
    <source>
        <dbReference type="Proteomes" id="UP000008221"/>
    </source>
</evidence>
<evidence type="ECO:0000256" key="2">
    <source>
        <dbReference type="ARBA" id="ARBA00022670"/>
    </source>
</evidence>
<keyword evidence="2" id="KW-0645">Protease</keyword>
<dbReference type="EMBL" id="CP000481">
    <property type="protein sequence ID" value="ABK53365.1"/>
    <property type="molecule type" value="Genomic_DNA"/>
</dbReference>
<keyword evidence="8" id="KW-1185">Reference proteome</keyword>
<reference evidence="7 8" key="1">
    <citation type="journal article" date="2009" name="Genome Res.">
        <title>Complete genome of the cellulolytic thermophile Acidothermus cellulolyticus 11B provides insights into its ecophysiological and evolutionary adaptations.</title>
        <authorList>
            <person name="Barabote R.D."/>
            <person name="Xie G."/>
            <person name="Leu D.H."/>
            <person name="Normand P."/>
            <person name="Necsulea A."/>
            <person name="Daubin V."/>
            <person name="Medigue C."/>
            <person name="Adney W.S."/>
            <person name="Xu X.C."/>
            <person name="Lapidus A."/>
            <person name="Parales R.E."/>
            <person name="Detter C."/>
            <person name="Pujic P."/>
            <person name="Bruce D."/>
            <person name="Lavire C."/>
            <person name="Challacombe J.F."/>
            <person name="Brettin T.S."/>
            <person name="Berry A.M."/>
        </authorList>
    </citation>
    <scope>NUCLEOTIDE SEQUENCE [LARGE SCALE GENOMIC DNA]</scope>
    <source>
        <strain evidence="8">ATCC 43068 / DSM 8971 / 11B</strain>
    </source>
</reference>
<dbReference type="AlphaFoldDB" id="A0LVA5"/>
<dbReference type="InterPro" id="IPR009003">
    <property type="entry name" value="Peptidase_S1_PA"/>
</dbReference>
<feature type="compositionally biased region" description="Pro residues" evidence="4">
    <location>
        <begin position="106"/>
        <end position="115"/>
    </location>
</feature>
<accession>A0LVA5</accession>
<feature type="region of interest" description="Disordered" evidence="4">
    <location>
        <begin position="169"/>
        <end position="195"/>
    </location>
</feature>
<organism evidence="7 8">
    <name type="scientific">Acidothermus cellulolyticus (strain ATCC 43068 / DSM 8971 / 11B)</name>
    <dbReference type="NCBI Taxonomy" id="351607"/>
    <lineage>
        <taxon>Bacteria</taxon>
        <taxon>Bacillati</taxon>
        <taxon>Actinomycetota</taxon>
        <taxon>Actinomycetes</taxon>
        <taxon>Acidothermales</taxon>
        <taxon>Acidothermaceae</taxon>
        <taxon>Acidothermus</taxon>
    </lineage>
</organism>
<feature type="compositionally biased region" description="Low complexity" evidence="4">
    <location>
        <begin position="35"/>
        <end position="64"/>
    </location>
</feature>
<dbReference type="GO" id="GO:0004252">
    <property type="term" value="F:serine-type endopeptidase activity"/>
    <property type="evidence" value="ECO:0007669"/>
    <property type="project" value="InterPro"/>
</dbReference>
<dbReference type="KEGG" id="ace:Acel_1593"/>
<sequence>MTEHQQHWPGRPQSESPQPSENAAREPAGTPVDTPATANAWTAGGAPAGAGNQAEGASGGAAWWAPPPPSGASWPSPAGSRPSSGEVQPPAGEGTDPLTTTIPLDVPAPTPPAAGFPPAGDVAPAGGFPPPESSGRRRIWPIVVVAVLLALVAGGGSGAVVGRYVARHTTTASPSSTVSSTTGNSATSSTAPTVPPAPAGSIAAVAKQLLPSVVSIIVTTDQGGDEGTGIVLSSDGYILTNNHVVEAAAGGGIVAVTTADGRSMRARIVGRDPTSDLAVIQAVGVTNLQPAAIGDDRTLQVGQQVIAIGSPLGLSNTVTAGIVSALNRPVCTQNCSGGGTTPTVLDAIQTDAAINPGNSGGPLVDMAGRVVGVNTAIATLDQQPFGGGQSGNIGVGFAIPISEAMRVVKELEATGHATHAVLGVGVRDSVDPTLQTPNGCLVVSVTAGGPADRAGVRVGDVIVQFGDRTIRDSDSLIAATHAAVPNSTVTIGFVRNGSRHTTQVTLGSASSG</sequence>
<dbReference type="HOGENOM" id="CLU_020120_3_8_11"/>
<dbReference type="InterPro" id="IPR001478">
    <property type="entry name" value="PDZ"/>
</dbReference>
<feature type="domain" description="PDZ" evidence="6">
    <location>
        <begin position="404"/>
        <end position="472"/>
    </location>
</feature>
<dbReference type="InterPro" id="IPR043504">
    <property type="entry name" value="Peptidase_S1_PA_chymotrypsin"/>
</dbReference>
<keyword evidence="3" id="KW-0378">Hydrolase</keyword>
<dbReference type="PANTHER" id="PTHR43343:SF3">
    <property type="entry name" value="PROTEASE DO-LIKE 8, CHLOROPLASTIC"/>
    <property type="match status" value="1"/>
</dbReference>
<dbReference type="SMART" id="SM00228">
    <property type="entry name" value="PDZ"/>
    <property type="match status" value="1"/>
</dbReference>